<evidence type="ECO:0000256" key="1">
    <source>
        <dbReference type="SAM" id="SignalP"/>
    </source>
</evidence>
<dbReference type="STRING" id="1454373.ACMU_18145"/>
<keyword evidence="3" id="KW-1185">Reference proteome</keyword>
<organism evidence="2 3">
    <name type="scientific">Actibacterium mucosum KCTC 23349</name>
    <dbReference type="NCBI Taxonomy" id="1454373"/>
    <lineage>
        <taxon>Bacteria</taxon>
        <taxon>Pseudomonadati</taxon>
        <taxon>Pseudomonadota</taxon>
        <taxon>Alphaproteobacteria</taxon>
        <taxon>Rhodobacterales</taxon>
        <taxon>Roseobacteraceae</taxon>
        <taxon>Actibacterium</taxon>
    </lineage>
</organism>
<feature type="chain" id="PRO_5001559398" description="YHS domain-containing protein" evidence="1">
    <location>
        <begin position="25"/>
        <end position="161"/>
    </location>
</feature>
<dbReference type="RefSeq" id="WP_035261611.1">
    <property type="nucleotide sequence ID" value="NZ_JFKE01000008.1"/>
</dbReference>
<feature type="signal peptide" evidence="1">
    <location>
        <begin position="1"/>
        <end position="24"/>
    </location>
</feature>
<evidence type="ECO:0008006" key="4">
    <source>
        <dbReference type="Google" id="ProtNLM"/>
    </source>
</evidence>
<keyword evidence="1" id="KW-0732">Signal</keyword>
<proteinExistence type="predicted"/>
<accession>A0A037ZCY5</accession>
<reference evidence="2 3" key="1">
    <citation type="submission" date="2014-03" db="EMBL/GenBank/DDBJ databases">
        <title>Draft Genome Sequence of Actibacterium mucosum KCTC 23349, a Marine Alphaproteobacterium with Complex Ionic Requirements Isolated from Mediterranean Seawater at Malvarrosa Beach, Valencia, Spain.</title>
        <authorList>
            <person name="Arahal D.R."/>
            <person name="Shao Z."/>
            <person name="Lai Q."/>
            <person name="Pujalte M.J."/>
        </authorList>
    </citation>
    <scope>NUCLEOTIDE SEQUENCE [LARGE SCALE GENOMIC DNA]</scope>
    <source>
        <strain evidence="2 3">KCTC 23349</strain>
    </source>
</reference>
<comment type="caution">
    <text evidence="2">The sequence shown here is derived from an EMBL/GenBank/DDBJ whole genome shotgun (WGS) entry which is preliminary data.</text>
</comment>
<sequence>MKLNVVLPTLATAAALTLSTAAFAADEYNVANGLTLNGQPLGLHGTDPVSMFNGAAPVLGDATYTSSFDGVDYYFASVEAQAKFDADPEAFLPQFGGFCAFGVFVGKKLDGDVRYADIVDGKLYLFVNAAIFEKYLEDREGVIAGANAKWADIVNTPIRDL</sequence>
<dbReference type="Proteomes" id="UP000026249">
    <property type="component" value="Unassembled WGS sequence"/>
</dbReference>
<gene>
    <name evidence="2" type="ORF">ACMU_18145</name>
</gene>
<dbReference type="NCBIfam" id="NF041384">
    <property type="entry name" value="YHS_seleno_dom"/>
    <property type="match status" value="1"/>
</dbReference>
<name>A0A037ZCY5_9RHOB</name>
<evidence type="ECO:0000313" key="3">
    <source>
        <dbReference type="Proteomes" id="UP000026249"/>
    </source>
</evidence>
<dbReference type="EMBL" id="JFKE01000008">
    <property type="protein sequence ID" value="KAJ54349.1"/>
    <property type="molecule type" value="Genomic_DNA"/>
</dbReference>
<dbReference type="OrthoDB" id="344729at2"/>
<protein>
    <recommendedName>
        <fullName evidence="4">YHS domain-containing protein</fullName>
    </recommendedName>
</protein>
<dbReference type="AlphaFoldDB" id="A0A037ZCY5"/>
<evidence type="ECO:0000313" key="2">
    <source>
        <dbReference type="EMBL" id="KAJ54349.1"/>
    </source>
</evidence>